<gene>
    <name evidence="2" type="ORF">JCM21531_649</name>
</gene>
<proteinExistence type="predicted"/>
<dbReference type="Proteomes" id="UP000019109">
    <property type="component" value="Unassembled WGS sequence"/>
</dbReference>
<dbReference type="AlphaFoldDB" id="W4V3I5"/>
<keyword evidence="3" id="KW-1185">Reference proteome</keyword>
<feature type="transmembrane region" description="Helical" evidence="1">
    <location>
        <begin position="38"/>
        <end position="60"/>
    </location>
</feature>
<keyword evidence="1" id="KW-1133">Transmembrane helix</keyword>
<keyword evidence="1" id="KW-0472">Membrane</keyword>
<organism evidence="2 3">
    <name type="scientific">Acetivibrio straminisolvens JCM 21531</name>
    <dbReference type="NCBI Taxonomy" id="1294263"/>
    <lineage>
        <taxon>Bacteria</taxon>
        <taxon>Bacillati</taxon>
        <taxon>Bacillota</taxon>
        <taxon>Clostridia</taxon>
        <taxon>Eubacteriales</taxon>
        <taxon>Oscillospiraceae</taxon>
        <taxon>Acetivibrio</taxon>
    </lineage>
</organism>
<evidence type="ECO:0000313" key="2">
    <source>
        <dbReference type="EMBL" id="GAE87294.1"/>
    </source>
</evidence>
<sequence>MALIFGILSIFCCAIIFGPLAIVKGNESNSSVGKAGKILGIIGLCLWALGIFLNGLNILIP</sequence>
<accession>W4V3I5</accession>
<evidence type="ECO:0000256" key="1">
    <source>
        <dbReference type="SAM" id="Phobius"/>
    </source>
</evidence>
<dbReference type="STRING" id="1294263.JCM21531_649"/>
<comment type="caution">
    <text evidence="2">The sequence shown here is derived from an EMBL/GenBank/DDBJ whole genome shotgun (WGS) entry which is preliminary data.</text>
</comment>
<dbReference type="RefSeq" id="WP_243467097.1">
    <property type="nucleotide sequence ID" value="NZ_BAVR01000005.1"/>
</dbReference>
<keyword evidence="1" id="KW-0812">Transmembrane</keyword>
<protein>
    <recommendedName>
        <fullName evidence="4">DUF4190 domain-containing protein</fullName>
    </recommendedName>
</protein>
<evidence type="ECO:0000313" key="3">
    <source>
        <dbReference type="Proteomes" id="UP000019109"/>
    </source>
</evidence>
<reference evidence="2" key="1">
    <citation type="journal article" date="2014" name="Genome Announc.">
        <title>Draft Genome Sequence of Clostridium straminisolvens Strain JCM 21531T, Isolated from a Cellulose-Degrading Bacterial Community.</title>
        <authorList>
            <person name="Yuki M."/>
            <person name="Oshima K."/>
            <person name="Suda W."/>
            <person name="Sakamoto M."/>
            <person name="Kitamura K."/>
            <person name="Iida T."/>
            <person name="Hattori M."/>
            <person name="Ohkuma M."/>
        </authorList>
    </citation>
    <scope>NUCLEOTIDE SEQUENCE [LARGE SCALE GENOMIC DNA]</scope>
    <source>
        <strain evidence="2">JCM 21531</strain>
    </source>
</reference>
<dbReference type="EMBL" id="BAVR01000005">
    <property type="protein sequence ID" value="GAE87294.1"/>
    <property type="molecule type" value="Genomic_DNA"/>
</dbReference>
<evidence type="ECO:0008006" key="4">
    <source>
        <dbReference type="Google" id="ProtNLM"/>
    </source>
</evidence>
<name>W4V3I5_9FIRM</name>
<feature type="transmembrane region" description="Helical" evidence="1">
    <location>
        <begin position="6"/>
        <end position="26"/>
    </location>
</feature>